<dbReference type="eggNOG" id="KOG1411">
    <property type="taxonomic scope" value="Eukaryota"/>
</dbReference>
<name>A0A0L0EYC1_9EUKA</name>
<dbReference type="Gene3D" id="3.40.640.10">
    <property type="entry name" value="Type I PLP-dependent aspartate aminotransferase-like (Major domain)"/>
    <property type="match status" value="2"/>
</dbReference>
<dbReference type="GO" id="GO:0004069">
    <property type="term" value="F:L-aspartate:2-oxoglutarate aminotransferase activity"/>
    <property type="evidence" value="ECO:0007669"/>
    <property type="project" value="UniProtKB-EC"/>
</dbReference>
<accession>A0A0L0EYC1</accession>
<dbReference type="GO" id="GO:0006533">
    <property type="term" value="P:L-aspartate catabolic process"/>
    <property type="evidence" value="ECO:0007669"/>
    <property type="project" value="TreeGrafter"/>
</dbReference>
<evidence type="ECO:0000256" key="2">
    <source>
        <dbReference type="ARBA" id="ARBA00011738"/>
    </source>
</evidence>
<dbReference type="InterPro" id="IPR015421">
    <property type="entry name" value="PyrdxlP-dep_Trfase_major"/>
</dbReference>
<dbReference type="OrthoDB" id="6752799at2759"/>
<dbReference type="GeneID" id="25918501"/>
<dbReference type="SUPFAM" id="SSF53383">
    <property type="entry name" value="PLP-dependent transferases"/>
    <property type="match status" value="1"/>
</dbReference>
<organism evidence="7 8">
    <name type="scientific">Sphaeroforma arctica JP610</name>
    <dbReference type="NCBI Taxonomy" id="667725"/>
    <lineage>
        <taxon>Eukaryota</taxon>
        <taxon>Ichthyosporea</taxon>
        <taxon>Ichthyophonida</taxon>
        <taxon>Sphaeroforma</taxon>
    </lineage>
</organism>
<evidence type="ECO:0000313" key="8">
    <source>
        <dbReference type="Proteomes" id="UP000054560"/>
    </source>
</evidence>
<protein>
    <recommendedName>
        <fullName evidence="6">Aminotransferase class I/classII large domain-containing protein</fullName>
    </recommendedName>
</protein>
<keyword evidence="5" id="KW-0663">Pyridoxal phosphate</keyword>
<sequence>MELNVVTNTMDLRNLNATFTALLQNASARLAFGPGSPIIAEQRYATTQTISGTGALRLCDPTWGNHVPTFTDAGLELSTYRYYDPETRGLDLAGMLHSIDEIPDRSVILLHACAHNPTGVDPSHEEWDVLSQAIKKKNIFPVFDM</sequence>
<dbReference type="InterPro" id="IPR015424">
    <property type="entry name" value="PyrdxlP-dep_Trfase"/>
</dbReference>
<keyword evidence="3" id="KW-0032">Aminotransferase</keyword>
<dbReference type="Pfam" id="PF00155">
    <property type="entry name" value="Aminotran_1_2"/>
    <property type="match status" value="1"/>
</dbReference>
<gene>
    <name evidence="7" type="ORF">SARC_17997</name>
</gene>
<dbReference type="PANTHER" id="PTHR11879:SF22">
    <property type="entry name" value="ASPARTATE AMINOTRANSFERASE, MITOCHONDRIAL"/>
    <property type="match status" value="1"/>
</dbReference>
<dbReference type="GO" id="GO:0030170">
    <property type="term" value="F:pyridoxal phosphate binding"/>
    <property type="evidence" value="ECO:0007669"/>
    <property type="project" value="InterPro"/>
</dbReference>
<keyword evidence="8" id="KW-1185">Reference proteome</keyword>
<dbReference type="AlphaFoldDB" id="A0A0L0EYC1"/>
<dbReference type="PRINTS" id="PR00799">
    <property type="entry name" value="TRANSAMINASE"/>
</dbReference>
<evidence type="ECO:0000256" key="5">
    <source>
        <dbReference type="ARBA" id="ARBA00022898"/>
    </source>
</evidence>
<evidence type="ECO:0000256" key="1">
    <source>
        <dbReference type="ARBA" id="ARBA00001933"/>
    </source>
</evidence>
<feature type="non-terminal residue" evidence="7">
    <location>
        <position position="145"/>
    </location>
</feature>
<dbReference type="PANTHER" id="PTHR11879">
    <property type="entry name" value="ASPARTATE AMINOTRANSFERASE"/>
    <property type="match status" value="1"/>
</dbReference>
<dbReference type="Proteomes" id="UP000054560">
    <property type="component" value="Unassembled WGS sequence"/>
</dbReference>
<comment type="cofactor">
    <cofactor evidence="1">
        <name>pyridoxal 5'-phosphate</name>
        <dbReference type="ChEBI" id="CHEBI:597326"/>
    </cofactor>
</comment>
<evidence type="ECO:0000313" key="7">
    <source>
        <dbReference type="EMBL" id="KNC69492.1"/>
    </source>
</evidence>
<dbReference type="GO" id="GO:0005739">
    <property type="term" value="C:mitochondrion"/>
    <property type="evidence" value="ECO:0007669"/>
    <property type="project" value="TreeGrafter"/>
</dbReference>
<dbReference type="InterPro" id="IPR000796">
    <property type="entry name" value="Asp_trans"/>
</dbReference>
<dbReference type="RefSeq" id="XP_014143394.1">
    <property type="nucleotide sequence ID" value="XM_014287919.1"/>
</dbReference>
<evidence type="ECO:0000259" key="6">
    <source>
        <dbReference type="Pfam" id="PF00155"/>
    </source>
</evidence>
<dbReference type="STRING" id="667725.A0A0L0EYC1"/>
<keyword evidence="4" id="KW-0808">Transferase</keyword>
<reference evidence="7 8" key="1">
    <citation type="submission" date="2011-02" db="EMBL/GenBank/DDBJ databases">
        <title>The Genome Sequence of Sphaeroforma arctica JP610.</title>
        <authorList>
            <consortium name="The Broad Institute Genome Sequencing Platform"/>
            <person name="Russ C."/>
            <person name="Cuomo C."/>
            <person name="Young S.K."/>
            <person name="Zeng Q."/>
            <person name="Gargeya S."/>
            <person name="Alvarado L."/>
            <person name="Berlin A."/>
            <person name="Chapman S.B."/>
            <person name="Chen Z."/>
            <person name="Freedman E."/>
            <person name="Gellesch M."/>
            <person name="Goldberg J."/>
            <person name="Griggs A."/>
            <person name="Gujja S."/>
            <person name="Heilman E."/>
            <person name="Heiman D."/>
            <person name="Howarth C."/>
            <person name="Mehta T."/>
            <person name="Neiman D."/>
            <person name="Pearson M."/>
            <person name="Roberts A."/>
            <person name="Saif S."/>
            <person name="Shea T."/>
            <person name="Shenoy N."/>
            <person name="Sisk P."/>
            <person name="Stolte C."/>
            <person name="Sykes S."/>
            <person name="White J."/>
            <person name="Yandava C."/>
            <person name="Burger G."/>
            <person name="Gray M.W."/>
            <person name="Holland P.W.H."/>
            <person name="King N."/>
            <person name="Lang F.B.F."/>
            <person name="Roger A.J."/>
            <person name="Ruiz-Trillo I."/>
            <person name="Haas B."/>
            <person name="Nusbaum C."/>
            <person name="Birren B."/>
        </authorList>
    </citation>
    <scope>NUCLEOTIDE SEQUENCE [LARGE SCALE GENOMIC DNA]</scope>
    <source>
        <strain evidence="7 8">JP610</strain>
    </source>
</reference>
<evidence type="ECO:0000256" key="3">
    <source>
        <dbReference type="ARBA" id="ARBA00022576"/>
    </source>
</evidence>
<proteinExistence type="predicted"/>
<evidence type="ECO:0000256" key="4">
    <source>
        <dbReference type="ARBA" id="ARBA00022679"/>
    </source>
</evidence>
<comment type="subunit">
    <text evidence="2">Homodimer.</text>
</comment>
<feature type="domain" description="Aminotransferase class I/classII large" evidence="6">
    <location>
        <begin position="25"/>
        <end position="145"/>
    </location>
</feature>
<dbReference type="EMBL" id="KQ254754">
    <property type="protein sequence ID" value="KNC69492.1"/>
    <property type="molecule type" value="Genomic_DNA"/>
</dbReference>
<dbReference type="InterPro" id="IPR004839">
    <property type="entry name" value="Aminotransferase_I/II_large"/>
</dbReference>